<keyword evidence="13" id="KW-1185">Reference proteome</keyword>
<evidence type="ECO:0000256" key="9">
    <source>
        <dbReference type="SAM" id="MobiDB-lite"/>
    </source>
</evidence>
<evidence type="ECO:0000256" key="3">
    <source>
        <dbReference type="ARBA" id="ARBA00022801"/>
    </source>
</evidence>
<dbReference type="GO" id="GO:0003729">
    <property type="term" value="F:mRNA binding"/>
    <property type="evidence" value="ECO:0007669"/>
    <property type="project" value="TreeGrafter"/>
</dbReference>
<dbReference type="FunFam" id="3.30.1370.50:FF:000002">
    <property type="entry name" value="Immunoglobulin mu DNA-binding protein 2"/>
    <property type="match status" value="1"/>
</dbReference>
<dbReference type="GO" id="GO:0005737">
    <property type="term" value="C:cytoplasm"/>
    <property type="evidence" value="ECO:0007669"/>
    <property type="project" value="TreeGrafter"/>
</dbReference>
<feature type="compositionally biased region" description="Low complexity" evidence="9">
    <location>
        <begin position="12"/>
        <end position="22"/>
    </location>
</feature>
<evidence type="ECO:0008006" key="14">
    <source>
        <dbReference type="Google" id="ProtNLM"/>
    </source>
</evidence>
<dbReference type="InterPro" id="IPR050374">
    <property type="entry name" value="RRT5_SRSF_SR"/>
</dbReference>
<dbReference type="OrthoDB" id="434258at2759"/>
<evidence type="ECO:0000313" key="13">
    <source>
        <dbReference type="Proteomes" id="UP000298327"/>
    </source>
</evidence>
<feature type="compositionally biased region" description="Polar residues" evidence="9">
    <location>
        <begin position="43"/>
        <end position="66"/>
    </location>
</feature>
<feature type="domain" description="R3H" evidence="11">
    <location>
        <begin position="318"/>
        <end position="382"/>
    </location>
</feature>
<name>A0A4Y9ZAY5_9AGAM</name>
<dbReference type="PANTHER" id="PTHR23003">
    <property type="entry name" value="RNA RECOGNITION MOTIF RRM DOMAIN CONTAINING PROTEIN"/>
    <property type="match status" value="1"/>
</dbReference>
<organism evidence="12 13">
    <name type="scientific">Dentipellis fragilis</name>
    <dbReference type="NCBI Taxonomy" id="205917"/>
    <lineage>
        <taxon>Eukaryota</taxon>
        <taxon>Fungi</taxon>
        <taxon>Dikarya</taxon>
        <taxon>Basidiomycota</taxon>
        <taxon>Agaricomycotina</taxon>
        <taxon>Agaricomycetes</taxon>
        <taxon>Russulales</taxon>
        <taxon>Hericiaceae</taxon>
        <taxon>Dentipellis</taxon>
    </lineage>
</organism>
<feature type="compositionally biased region" description="Polar residues" evidence="9">
    <location>
        <begin position="300"/>
        <end position="311"/>
    </location>
</feature>
<dbReference type="GO" id="GO:0005524">
    <property type="term" value="F:ATP binding"/>
    <property type="evidence" value="ECO:0007669"/>
    <property type="project" value="UniProtKB-KW"/>
</dbReference>
<feature type="compositionally biased region" description="Low complexity" evidence="9">
    <location>
        <begin position="89"/>
        <end position="101"/>
    </location>
</feature>
<dbReference type="InterPro" id="IPR034069">
    <property type="entry name" value="R3H_Cip2"/>
</dbReference>
<dbReference type="EMBL" id="SEOQ01000097">
    <property type="protein sequence ID" value="TFY70529.1"/>
    <property type="molecule type" value="Genomic_DNA"/>
</dbReference>
<feature type="compositionally biased region" description="Basic and acidic residues" evidence="9">
    <location>
        <begin position="534"/>
        <end position="544"/>
    </location>
</feature>
<keyword evidence="5" id="KW-0067">ATP-binding</keyword>
<evidence type="ECO:0000256" key="4">
    <source>
        <dbReference type="ARBA" id="ARBA00022806"/>
    </source>
</evidence>
<accession>A0A4Y9ZAY5</accession>
<dbReference type="STRING" id="205917.A0A4Y9ZAY5"/>
<dbReference type="Gene3D" id="3.30.70.330">
    <property type="match status" value="1"/>
</dbReference>
<keyword evidence="2" id="KW-0547">Nucleotide-binding</keyword>
<keyword evidence="4" id="KW-0347">Helicase</keyword>
<dbReference type="Proteomes" id="UP000298327">
    <property type="component" value="Unassembled WGS sequence"/>
</dbReference>
<evidence type="ECO:0000256" key="8">
    <source>
        <dbReference type="PROSITE-ProRule" id="PRU00176"/>
    </source>
</evidence>
<dbReference type="PANTHER" id="PTHR23003:SF17">
    <property type="entry name" value="RNA-BINDING PROTEIN PIN4"/>
    <property type="match status" value="1"/>
</dbReference>
<keyword evidence="7" id="KW-0539">Nucleus</keyword>
<evidence type="ECO:0000256" key="6">
    <source>
        <dbReference type="ARBA" id="ARBA00022884"/>
    </source>
</evidence>
<keyword evidence="6 8" id="KW-0694">RNA-binding</keyword>
<dbReference type="SUPFAM" id="SSF54928">
    <property type="entry name" value="RNA-binding domain, RBD"/>
    <property type="match status" value="1"/>
</dbReference>
<evidence type="ECO:0000256" key="5">
    <source>
        <dbReference type="ARBA" id="ARBA00022840"/>
    </source>
</evidence>
<dbReference type="GO" id="GO:0005634">
    <property type="term" value="C:nucleus"/>
    <property type="evidence" value="ECO:0007669"/>
    <property type="project" value="UniProtKB-SubCell"/>
</dbReference>
<evidence type="ECO:0000256" key="7">
    <source>
        <dbReference type="ARBA" id="ARBA00023242"/>
    </source>
</evidence>
<dbReference type="Gene3D" id="3.30.1370.50">
    <property type="entry name" value="R3H-like domain"/>
    <property type="match status" value="1"/>
</dbReference>
<evidence type="ECO:0000259" key="10">
    <source>
        <dbReference type="PROSITE" id="PS50102"/>
    </source>
</evidence>
<dbReference type="AlphaFoldDB" id="A0A4Y9ZAY5"/>
<evidence type="ECO:0000259" key="11">
    <source>
        <dbReference type="PROSITE" id="PS51061"/>
    </source>
</evidence>
<comment type="subcellular location">
    <subcellularLocation>
        <location evidence="1">Nucleus</location>
    </subcellularLocation>
</comment>
<feature type="region of interest" description="Disordered" evidence="9">
    <location>
        <begin position="264"/>
        <end position="314"/>
    </location>
</feature>
<feature type="region of interest" description="Disordered" evidence="9">
    <location>
        <begin position="395"/>
        <end position="417"/>
    </location>
</feature>
<comment type="caution">
    <text evidence="12">The sequence shown here is derived from an EMBL/GenBank/DDBJ whole genome shotgun (WGS) entry which is preliminary data.</text>
</comment>
<dbReference type="SUPFAM" id="SSF82708">
    <property type="entry name" value="R3H domain"/>
    <property type="match status" value="1"/>
</dbReference>
<keyword evidence="3" id="KW-0378">Hydrolase</keyword>
<evidence type="ECO:0000313" key="12">
    <source>
        <dbReference type="EMBL" id="TFY70529.1"/>
    </source>
</evidence>
<feature type="region of interest" description="Disordered" evidence="9">
    <location>
        <begin position="496"/>
        <end position="544"/>
    </location>
</feature>
<dbReference type="Pfam" id="PF01424">
    <property type="entry name" value="R3H"/>
    <property type="match status" value="1"/>
</dbReference>
<dbReference type="GO" id="GO:0003677">
    <property type="term" value="F:DNA binding"/>
    <property type="evidence" value="ECO:0007669"/>
    <property type="project" value="UniProtKB-ARBA"/>
</dbReference>
<proteinExistence type="predicted"/>
<feature type="compositionally biased region" description="Pro residues" evidence="9">
    <location>
        <begin position="279"/>
        <end position="299"/>
    </location>
</feature>
<evidence type="ECO:0000256" key="2">
    <source>
        <dbReference type="ARBA" id="ARBA00022741"/>
    </source>
</evidence>
<dbReference type="SMART" id="SM00393">
    <property type="entry name" value="R3H"/>
    <property type="match status" value="1"/>
</dbReference>
<dbReference type="GO" id="GO:0004386">
    <property type="term" value="F:helicase activity"/>
    <property type="evidence" value="ECO:0007669"/>
    <property type="project" value="UniProtKB-KW"/>
</dbReference>
<dbReference type="PROSITE" id="PS50102">
    <property type="entry name" value="RRM"/>
    <property type="match status" value="1"/>
</dbReference>
<dbReference type="Pfam" id="PF00076">
    <property type="entry name" value="RRM_1"/>
    <property type="match status" value="1"/>
</dbReference>
<feature type="compositionally biased region" description="Polar residues" evidence="9">
    <location>
        <begin position="264"/>
        <end position="273"/>
    </location>
</feature>
<dbReference type="InterPro" id="IPR036867">
    <property type="entry name" value="R3H_dom_sf"/>
</dbReference>
<dbReference type="SMART" id="SM00360">
    <property type="entry name" value="RRM"/>
    <property type="match status" value="1"/>
</dbReference>
<dbReference type="InterPro" id="IPR012677">
    <property type="entry name" value="Nucleotide-bd_a/b_plait_sf"/>
</dbReference>
<dbReference type="CDD" id="cd02639">
    <property type="entry name" value="R3H_RRM"/>
    <property type="match status" value="1"/>
</dbReference>
<dbReference type="PROSITE" id="PS51061">
    <property type="entry name" value="R3H"/>
    <property type="match status" value="1"/>
</dbReference>
<dbReference type="GO" id="GO:0016787">
    <property type="term" value="F:hydrolase activity"/>
    <property type="evidence" value="ECO:0007669"/>
    <property type="project" value="UniProtKB-KW"/>
</dbReference>
<reference evidence="12 13" key="1">
    <citation type="submission" date="2019-02" db="EMBL/GenBank/DDBJ databases">
        <title>Genome sequencing of the rare red list fungi Dentipellis fragilis.</title>
        <authorList>
            <person name="Buettner E."/>
            <person name="Kellner H."/>
        </authorList>
    </citation>
    <scope>NUCLEOTIDE SEQUENCE [LARGE SCALE GENOMIC DNA]</scope>
    <source>
        <strain evidence="12 13">DSM 105465</strain>
    </source>
</reference>
<protein>
    <recommendedName>
        <fullName evidence="14">RRM domain-containing protein</fullName>
    </recommendedName>
</protein>
<dbReference type="InterPro" id="IPR001374">
    <property type="entry name" value="R3H_dom"/>
</dbReference>
<evidence type="ECO:0000256" key="1">
    <source>
        <dbReference type="ARBA" id="ARBA00004123"/>
    </source>
</evidence>
<dbReference type="InterPro" id="IPR035979">
    <property type="entry name" value="RBD_domain_sf"/>
</dbReference>
<feature type="region of interest" description="Disordered" evidence="9">
    <location>
        <begin position="1"/>
        <end position="117"/>
    </location>
</feature>
<sequence length="544" mass="59266">MTSSSPTPDIGSLSLSSQPSQQRLHDTYDYDGNGSGNGRPQYHFQTSPSIPGQSQYNPLSMSQSPLKNKPARGGLPSQWLDNGGVFADNRSLSPPNNSDLSSGGGSPPLPHINAPGTPSMGFDDEIIPTAIVIKNIPFNVKRETLLDIISSLAIPTPYAFNYHLDQSGSFRGLAFANFRQASDADAVVAALNGFDVQGRKLRVEYKKVLQAGEKERIEREKAIRRMRSMQLEKEQQQHQVVQQGIQQPQYDDFGPIIPPTFTPQRSFSSGATFQQQYSPPNPPPMPVPQPYGIQTPPPMLSTTPSNKSAASNELDLNDPSTLEIYSRILLFKDDHMRDELAFSRTLSPKQRRVVHLVAQKLGVYHYSVGEGEERYAVVTRIDPEKRAQQAIRVNPPGLTRTPSAYLSPTSPSPLSQTLRAKKSMPDMKTLHTQAPRLNTRSSNGNIREGYATIASPSRRSPGGFGALFGNAFANSVPPVPSLPASVSGVVGRDNDRLESPTSGVVRQPRGPGVTGFGTRRERIAVGEGVSRGGLEARSHEPLEM</sequence>
<feature type="domain" description="RRM" evidence="10">
    <location>
        <begin position="129"/>
        <end position="208"/>
    </location>
</feature>
<dbReference type="InterPro" id="IPR000504">
    <property type="entry name" value="RRM_dom"/>
</dbReference>
<gene>
    <name evidence="12" type="ORF">EVG20_g2481</name>
</gene>
<feature type="compositionally biased region" description="Low complexity" evidence="9">
    <location>
        <begin position="401"/>
        <end position="417"/>
    </location>
</feature>